<protein>
    <submittedName>
        <fullName evidence="5">Protein transport protein SEC7-like</fullName>
    </submittedName>
</protein>
<dbReference type="KEGG" id="dvv:114328076"/>
<evidence type="ECO:0000313" key="4">
    <source>
        <dbReference type="Proteomes" id="UP001652700"/>
    </source>
</evidence>
<organism evidence="5">
    <name type="scientific">Diabrotica virgifera virgifera</name>
    <name type="common">western corn rootworm</name>
    <dbReference type="NCBI Taxonomy" id="50390"/>
    <lineage>
        <taxon>Eukaryota</taxon>
        <taxon>Metazoa</taxon>
        <taxon>Ecdysozoa</taxon>
        <taxon>Arthropoda</taxon>
        <taxon>Hexapoda</taxon>
        <taxon>Insecta</taxon>
        <taxon>Pterygota</taxon>
        <taxon>Neoptera</taxon>
        <taxon>Endopterygota</taxon>
        <taxon>Coleoptera</taxon>
        <taxon>Polyphaga</taxon>
        <taxon>Cucujiformia</taxon>
        <taxon>Chrysomeloidea</taxon>
        <taxon>Chrysomelidae</taxon>
        <taxon>Galerucinae</taxon>
        <taxon>Diabroticina</taxon>
        <taxon>Diabroticites</taxon>
        <taxon>Diabrotica</taxon>
    </lineage>
</organism>
<dbReference type="GeneID" id="114328076"/>
<evidence type="ECO:0000256" key="1">
    <source>
        <dbReference type="SAM" id="MobiDB-lite"/>
    </source>
</evidence>
<reference evidence="5" key="1">
    <citation type="submission" date="2025-04" db="UniProtKB">
        <authorList>
            <consortium name="RefSeq"/>
        </authorList>
    </citation>
    <scope>IDENTIFICATION</scope>
    <source>
        <tissue evidence="5">Whole insect</tissue>
    </source>
</reference>
<keyword evidence="2" id="KW-0732">Signal</keyword>
<keyword evidence="4" id="KW-1185">Reference proteome</keyword>
<gene>
    <name evidence="5" type="primary">LOC114328076</name>
</gene>
<proteinExistence type="predicted"/>
<feature type="region of interest" description="Disordered" evidence="1">
    <location>
        <begin position="96"/>
        <end position="148"/>
    </location>
</feature>
<dbReference type="EnsemblMetazoa" id="XM_028276829.2">
    <property type="protein sequence ID" value="XP_028132630.1"/>
    <property type="gene ID" value="LOC114328076"/>
</dbReference>
<dbReference type="Proteomes" id="UP001652700">
    <property type="component" value="Unplaced"/>
</dbReference>
<name>A0A6P7FHE5_DIAVI</name>
<feature type="signal peptide" evidence="2">
    <location>
        <begin position="1"/>
        <end position="20"/>
    </location>
</feature>
<accession>A0A6P7FHE5</accession>
<feature type="compositionally biased region" description="Acidic residues" evidence="1">
    <location>
        <begin position="124"/>
        <end position="135"/>
    </location>
</feature>
<feature type="region of interest" description="Disordered" evidence="1">
    <location>
        <begin position="20"/>
        <end position="60"/>
    </location>
</feature>
<dbReference type="InParanoid" id="A0A6P7FHE5"/>
<evidence type="ECO:0000256" key="2">
    <source>
        <dbReference type="SAM" id="SignalP"/>
    </source>
</evidence>
<dbReference type="OrthoDB" id="10554852at2759"/>
<sequence length="251" mass="27847">MKLWYFIAILVIIQKSTVDSASLSIQTPEEGSGSGDGEYDDDEDYNGNKDEITIDDEDYDGTIKPCGGPNCGGEISKNITNRFSEDNHYGNKDIVTIDDEDHNSTPSFQTLEDGSGSGDYGSGSDDDGYDDDEDYYGNHGNHDGTIKPCGTSNCGGEMSKNITSRFGEETFNEYIIEIDIKNTTEHTIISNVDKIGFSGRNPVHLSMFSRWRKLPIEKSELNIDIIKLIQNSNRKCTVYTSVDSVNFVIYC</sequence>
<reference evidence="3" key="2">
    <citation type="submission" date="2025-05" db="UniProtKB">
        <authorList>
            <consortium name="EnsemblMetazoa"/>
        </authorList>
    </citation>
    <scope>IDENTIFICATION</scope>
</reference>
<feature type="chain" id="PRO_5028279406" evidence="2">
    <location>
        <begin position="21"/>
        <end position="251"/>
    </location>
</feature>
<evidence type="ECO:0000313" key="3">
    <source>
        <dbReference type="EnsemblMetazoa" id="XP_028132630.1"/>
    </source>
</evidence>
<evidence type="ECO:0000313" key="5">
    <source>
        <dbReference type="RefSeq" id="XP_028132630.1"/>
    </source>
</evidence>
<dbReference type="RefSeq" id="XP_028132630.1">
    <property type="nucleotide sequence ID" value="XM_028276829.1"/>
</dbReference>
<dbReference type="AlphaFoldDB" id="A0A6P7FHE5"/>